<dbReference type="GO" id="GO:0004519">
    <property type="term" value="F:endonuclease activity"/>
    <property type="evidence" value="ECO:0007669"/>
    <property type="project" value="UniProtKB-KW"/>
</dbReference>
<dbReference type="RefSeq" id="WP_091747195.1">
    <property type="nucleotide sequence ID" value="NZ_FODY01000012.1"/>
</dbReference>
<evidence type="ECO:0000256" key="2">
    <source>
        <dbReference type="ARBA" id="ARBA00009046"/>
    </source>
</evidence>
<keyword evidence="12" id="KW-0255">Endonuclease</keyword>
<dbReference type="NCBIfam" id="TIGR01596">
    <property type="entry name" value="cas3_HD"/>
    <property type="match status" value="1"/>
</dbReference>
<evidence type="ECO:0000256" key="7">
    <source>
        <dbReference type="ARBA" id="ARBA00022806"/>
    </source>
</evidence>
<dbReference type="AlphaFoldDB" id="A0A1H8VRZ5"/>
<dbReference type="InterPro" id="IPR006935">
    <property type="entry name" value="Helicase/UvrB_N"/>
</dbReference>
<dbReference type="GO" id="GO:0046872">
    <property type="term" value="F:metal ion binding"/>
    <property type="evidence" value="ECO:0007669"/>
    <property type="project" value="UniProtKB-KW"/>
</dbReference>
<dbReference type="GO" id="GO:0005524">
    <property type="term" value="F:ATP binding"/>
    <property type="evidence" value="ECO:0007669"/>
    <property type="project" value="UniProtKB-KW"/>
</dbReference>
<evidence type="ECO:0000256" key="8">
    <source>
        <dbReference type="ARBA" id="ARBA00022840"/>
    </source>
</evidence>
<dbReference type="GO" id="GO:0016787">
    <property type="term" value="F:hydrolase activity"/>
    <property type="evidence" value="ECO:0007669"/>
    <property type="project" value="UniProtKB-KW"/>
</dbReference>
<dbReference type="InterPro" id="IPR054712">
    <property type="entry name" value="Cas3-like_dom"/>
</dbReference>
<dbReference type="CDD" id="cd09641">
    <property type="entry name" value="Cas3''_I"/>
    <property type="match status" value="1"/>
</dbReference>
<evidence type="ECO:0000313" key="12">
    <source>
        <dbReference type="EMBL" id="SEP18060.1"/>
    </source>
</evidence>
<keyword evidence="7 12" id="KW-0347">Helicase</keyword>
<keyword evidence="4" id="KW-0479">Metal-binding</keyword>
<evidence type="ECO:0000259" key="10">
    <source>
        <dbReference type="PROSITE" id="PS51192"/>
    </source>
</evidence>
<dbReference type="Gene3D" id="3.40.50.300">
    <property type="entry name" value="P-loop containing nucleotide triphosphate hydrolases"/>
    <property type="match status" value="1"/>
</dbReference>
<dbReference type="SMART" id="SM00487">
    <property type="entry name" value="DEXDc"/>
    <property type="match status" value="1"/>
</dbReference>
<gene>
    <name evidence="12" type="ORF">SAMN04490178_11283</name>
</gene>
<evidence type="ECO:0000256" key="3">
    <source>
        <dbReference type="ARBA" id="ARBA00022722"/>
    </source>
</evidence>
<sequence>MRIEDYLIEGPEELLAHTAQSGSGKAPEALAGHSDLVFHYMDKLAKHNGLYEALQRAIDSLTVDGQPLSAAAKALIVKWFKAAVYLHDLGKMNPAFQKKRMKSLSMGKLRCSGDSSHALLSALLYLDIQLDDLEATVSAVQAEEVGFLKQIIYAFAYVISRHHTYLGNAEEENGEHTDFEMQLDKLYKSIIARKPTVPDYVYYYRYQERLRSRNPIEQVLKSRCERVADSHGPFPFYILTKLLYSTLAACDFYATHAYDTGEELDFFYFGGDRPLLPVWEAFQNTRICRGIAKFRNDPATAGLSGINRLRSSLFIDTERELLQNLDKQLYYLEAPTGAGKTYMSVNLALTLLKRKPELNKIVYVFPFNALVEQTKQALDRIFPQALRQEYPVQVINSITPIVSAKEVTVQAKQADTEEPGFDFKAVLLQRQMLQYPLTLTSHVNFFNYLFGIGRESNLALTHLCNSVIILDEIQSYKNSIWKEIIHFLQSFAKLLNLKIIVMSATLPNLDLLVGEENCTCPLVTQRDLYFQHPLFRDRVDLHFELLSRYQVITGDELLTEVQQQLAQRREQGKPTRLLIEFISKGSARSFYRRLQAMNLEMPLFELTGDDSNLVRKKVLQQLGTNDDGEFLLPNAIVVATQVIEAGVDIDMDIGFKDISILDGEEQFLGRINRSCLREDCHAFFFNLVKATGIYRDDLRTLQDLQVEDCRRMLRDKSFGSFYQLILERMNDERQKANPKHWNYFIKKVQQLQFKDVEKDMRLITEKHYTLFIAHQVTCIDENGTEVTLDGTQVWAEFNTLLADREMEYSEKQVKLSQLREKMAYFTFNFGNQTDSRSITPQIYTEIVGDMYYIADGERFMELDNLTGAKKFNREGYIKEEMALLL</sequence>
<dbReference type="InterPro" id="IPR038257">
    <property type="entry name" value="CRISPR-assoc_Cas3_HD_sf"/>
</dbReference>
<keyword evidence="9" id="KW-0051">Antiviral defense</keyword>
<dbReference type="PROSITE" id="PS51643">
    <property type="entry name" value="HD_CAS3"/>
    <property type="match status" value="1"/>
</dbReference>
<comment type="similarity">
    <text evidence="1">In the N-terminal section; belongs to the CRISPR-associated nuclease Cas3-HD family.</text>
</comment>
<dbReference type="EMBL" id="FODY01000012">
    <property type="protein sequence ID" value="SEP18060.1"/>
    <property type="molecule type" value="Genomic_DNA"/>
</dbReference>
<protein>
    <submittedName>
        <fullName evidence="12">CRISPR-associated endonuclease/helicase Cas3</fullName>
    </submittedName>
</protein>
<comment type="similarity">
    <text evidence="2">In the central section; belongs to the CRISPR-associated helicase Cas3 family.</text>
</comment>
<dbReference type="GO" id="GO:0004386">
    <property type="term" value="F:helicase activity"/>
    <property type="evidence" value="ECO:0007669"/>
    <property type="project" value="UniProtKB-KW"/>
</dbReference>
<dbReference type="InterPro" id="IPR006474">
    <property type="entry name" value="Helicase_Cas3_CRISPR-ass_core"/>
</dbReference>
<dbReference type="Pfam" id="PF22590">
    <property type="entry name" value="Cas3-like_C_2"/>
    <property type="match status" value="1"/>
</dbReference>
<dbReference type="GO" id="GO:0003677">
    <property type="term" value="F:DNA binding"/>
    <property type="evidence" value="ECO:0007669"/>
    <property type="project" value="InterPro"/>
</dbReference>
<dbReference type="GO" id="GO:0051607">
    <property type="term" value="P:defense response to virus"/>
    <property type="evidence" value="ECO:0007669"/>
    <property type="project" value="UniProtKB-KW"/>
</dbReference>
<dbReference type="InterPro" id="IPR027417">
    <property type="entry name" value="P-loop_NTPase"/>
</dbReference>
<feature type="domain" description="Helicase ATP-binding" evidence="10">
    <location>
        <begin position="321"/>
        <end position="524"/>
    </location>
</feature>
<keyword evidence="6" id="KW-0378">Hydrolase</keyword>
<evidence type="ECO:0000256" key="1">
    <source>
        <dbReference type="ARBA" id="ARBA00006847"/>
    </source>
</evidence>
<dbReference type="InterPro" id="IPR006483">
    <property type="entry name" value="CRISPR-assoc_Cas3_HD"/>
</dbReference>
<accession>A0A1H8VRZ5</accession>
<keyword evidence="5" id="KW-0547">Nucleotide-binding</keyword>
<dbReference type="Gene3D" id="1.10.3210.30">
    <property type="match status" value="1"/>
</dbReference>
<organism evidence="12 13">
    <name type="scientific">Propionispora vibrioides</name>
    <dbReference type="NCBI Taxonomy" id="112903"/>
    <lineage>
        <taxon>Bacteria</taxon>
        <taxon>Bacillati</taxon>
        <taxon>Bacillota</taxon>
        <taxon>Negativicutes</taxon>
        <taxon>Selenomonadales</taxon>
        <taxon>Sporomusaceae</taxon>
        <taxon>Propionispora</taxon>
    </lineage>
</organism>
<reference evidence="12 13" key="1">
    <citation type="submission" date="2016-10" db="EMBL/GenBank/DDBJ databases">
        <authorList>
            <person name="de Groot N.N."/>
        </authorList>
    </citation>
    <scope>NUCLEOTIDE SEQUENCE [LARGE SCALE GENOMIC DNA]</scope>
    <source>
        <strain evidence="12 13">DSM 13305</strain>
    </source>
</reference>
<name>A0A1H8VRZ5_9FIRM</name>
<evidence type="ECO:0000259" key="11">
    <source>
        <dbReference type="PROSITE" id="PS51643"/>
    </source>
</evidence>
<dbReference type="NCBIfam" id="TIGR01587">
    <property type="entry name" value="cas3_core"/>
    <property type="match status" value="1"/>
</dbReference>
<keyword evidence="8" id="KW-0067">ATP-binding</keyword>
<feature type="domain" description="HD Cas3-type" evidence="11">
    <location>
        <begin position="61"/>
        <end position="253"/>
    </location>
</feature>
<dbReference type="OrthoDB" id="9810236at2"/>
<proteinExistence type="inferred from homology"/>
<dbReference type="Pfam" id="PF18019">
    <property type="entry name" value="Cas3_HD"/>
    <property type="match status" value="1"/>
</dbReference>
<dbReference type="PROSITE" id="PS51192">
    <property type="entry name" value="HELICASE_ATP_BIND_1"/>
    <property type="match status" value="1"/>
</dbReference>
<evidence type="ECO:0000256" key="6">
    <source>
        <dbReference type="ARBA" id="ARBA00022801"/>
    </source>
</evidence>
<keyword evidence="13" id="KW-1185">Reference proteome</keyword>
<evidence type="ECO:0000313" key="13">
    <source>
        <dbReference type="Proteomes" id="UP000198847"/>
    </source>
</evidence>
<dbReference type="SUPFAM" id="SSF52540">
    <property type="entry name" value="P-loop containing nucleoside triphosphate hydrolases"/>
    <property type="match status" value="1"/>
</dbReference>
<keyword evidence="3" id="KW-0540">Nuclease</keyword>
<dbReference type="Pfam" id="PF04851">
    <property type="entry name" value="ResIII"/>
    <property type="match status" value="1"/>
</dbReference>
<dbReference type="STRING" id="112903.SAMN04490178_11283"/>
<dbReference type="InterPro" id="IPR014001">
    <property type="entry name" value="Helicase_ATP-bd"/>
</dbReference>
<dbReference type="Proteomes" id="UP000198847">
    <property type="component" value="Unassembled WGS sequence"/>
</dbReference>
<evidence type="ECO:0000256" key="5">
    <source>
        <dbReference type="ARBA" id="ARBA00022741"/>
    </source>
</evidence>
<evidence type="ECO:0000256" key="9">
    <source>
        <dbReference type="ARBA" id="ARBA00023118"/>
    </source>
</evidence>
<evidence type="ECO:0000256" key="4">
    <source>
        <dbReference type="ARBA" id="ARBA00022723"/>
    </source>
</evidence>